<keyword evidence="6" id="KW-1185">Reference proteome</keyword>
<dbReference type="GO" id="GO:0009289">
    <property type="term" value="C:pilus"/>
    <property type="evidence" value="ECO:0007669"/>
    <property type="project" value="InterPro"/>
</dbReference>
<gene>
    <name evidence="5" type="ORF">DYU11_00855</name>
</gene>
<evidence type="ECO:0000313" key="6">
    <source>
        <dbReference type="Proteomes" id="UP000283523"/>
    </source>
</evidence>
<name>A0A418MHR1_9BACT</name>
<dbReference type="Proteomes" id="UP000283523">
    <property type="component" value="Unassembled WGS sequence"/>
</dbReference>
<proteinExistence type="inferred from homology"/>
<evidence type="ECO:0000256" key="3">
    <source>
        <dbReference type="SAM" id="MobiDB-lite"/>
    </source>
</evidence>
<feature type="signal peptide" evidence="4">
    <location>
        <begin position="1"/>
        <end position="19"/>
    </location>
</feature>
<feature type="chain" id="PRO_5019213174" description="Curlin associated repeat-containing protein" evidence="4">
    <location>
        <begin position="20"/>
        <end position="145"/>
    </location>
</feature>
<evidence type="ECO:0000313" key="5">
    <source>
        <dbReference type="EMBL" id="RIV26903.1"/>
    </source>
</evidence>
<feature type="compositionally biased region" description="Polar residues" evidence="3">
    <location>
        <begin position="70"/>
        <end position="119"/>
    </location>
</feature>
<dbReference type="RefSeq" id="WP_119665759.1">
    <property type="nucleotide sequence ID" value="NZ_QXED01000001.1"/>
</dbReference>
<protein>
    <recommendedName>
        <fullName evidence="7">Curlin associated repeat-containing protein</fullName>
    </recommendedName>
</protein>
<dbReference type="Pfam" id="PF07012">
    <property type="entry name" value="Curlin_rpt"/>
    <property type="match status" value="1"/>
</dbReference>
<comment type="caution">
    <text evidence="5">The sequence shown here is derived from an EMBL/GenBank/DDBJ whole genome shotgun (WGS) entry which is preliminary data.</text>
</comment>
<sequence>MKKPLLAGLAMLSVSAAFGQNSVSINQSGGPSGNRAVVSQSGSGNSIVINQNSDDTDSSSKTNDSKSRTGEGNQVSLRVGANTQTTINQHNSGPNSVELQQEGNSTATINQSSGTNENTIELRKTEPTKAQPTRKTRPTRRRNRP</sequence>
<dbReference type="InterPro" id="IPR009742">
    <property type="entry name" value="Curlin_rpt"/>
</dbReference>
<accession>A0A418MHR1</accession>
<evidence type="ECO:0000256" key="2">
    <source>
        <dbReference type="ARBA" id="ARBA00022729"/>
    </source>
</evidence>
<dbReference type="EMBL" id="QXED01000001">
    <property type="protein sequence ID" value="RIV26903.1"/>
    <property type="molecule type" value="Genomic_DNA"/>
</dbReference>
<dbReference type="OrthoDB" id="962389at2"/>
<feature type="compositionally biased region" description="Polar residues" evidence="3">
    <location>
        <begin position="37"/>
        <end position="51"/>
    </location>
</feature>
<evidence type="ECO:0000256" key="1">
    <source>
        <dbReference type="ARBA" id="ARBA00009766"/>
    </source>
</evidence>
<comment type="similarity">
    <text evidence="1">Belongs to the CsgA/CsgB family.</text>
</comment>
<reference evidence="5 6" key="1">
    <citation type="submission" date="2018-08" db="EMBL/GenBank/DDBJ databases">
        <title>Fibrisoma montanum sp. nov., isolated from Danxia mountain soil.</title>
        <authorList>
            <person name="Huang Y."/>
        </authorList>
    </citation>
    <scope>NUCLEOTIDE SEQUENCE [LARGE SCALE GENOMIC DNA]</scope>
    <source>
        <strain evidence="5 6">HYT19</strain>
    </source>
</reference>
<evidence type="ECO:0000256" key="4">
    <source>
        <dbReference type="SAM" id="SignalP"/>
    </source>
</evidence>
<dbReference type="AlphaFoldDB" id="A0A418MHR1"/>
<feature type="region of interest" description="Disordered" evidence="3">
    <location>
        <begin position="25"/>
        <end position="145"/>
    </location>
</feature>
<feature type="compositionally biased region" description="Basic residues" evidence="3">
    <location>
        <begin position="132"/>
        <end position="145"/>
    </location>
</feature>
<organism evidence="5 6">
    <name type="scientific">Fibrisoma montanum</name>
    <dbReference type="NCBI Taxonomy" id="2305895"/>
    <lineage>
        <taxon>Bacteria</taxon>
        <taxon>Pseudomonadati</taxon>
        <taxon>Bacteroidota</taxon>
        <taxon>Cytophagia</taxon>
        <taxon>Cytophagales</taxon>
        <taxon>Spirosomataceae</taxon>
        <taxon>Fibrisoma</taxon>
    </lineage>
</organism>
<keyword evidence="2 4" id="KW-0732">Signal</keyword>
<evidence type="ECO:0008006" key="7">
    <source>
        <dbReference type="Google" id="ProtNLM"/>
    </source>
</evidence>
<dbReference type="GO" id="GO:0007155">
    <property type="term" value="P:cell adhesion"/>
    <property type="evidence" value="ECO:0007669"/>
    <property type="project" value="InterPro"/>
</dbReference>